<name>A0ABY7YP54_9HYPH</name>
<keyword evidence="3" id="KW-1185">Reference proteome</keyword>
<accession>A0ABY7YP54</accession>
<dbReference type="EMBL" id="CP118246">
    <property type="protein sequence ID" value="WDR02977.1"/>
    <property type="molecule type" value="Genomic_DNA"/>
</dbReference>
<gene>
    <name evidence="2" type="ORF">PSQ19_01800</name>
</gene>
<feature type="chain" id="PRO_5045268869" description="Porin" evidence="1">
    <location>
        <begin position="23"/>
        <end position="505"/>
    </location>
</feature>
<protein>
    <recommendedName>
        <fullName evidence="4">Porin</fullName>
    </recommendedName>
</protein>
<proteinExistence type="predicted"/>
<dbReference type="RefSeq" id="WP_282219379.1">
    <property type="nucleotide sequence ID" value="NZ_CP118246.1"/>
</dbReference>
<keyword evidence="1" id="KW-0732">Signal</keyword>
<evidence type="ECO:0000313" key="3">
    <source>
        <dbReference type="Proteomes" id="UP001220530"/>
    </source>
</evidence>
<feature type="signal peptide" evidence="1">
    <location>
        <begin position="1"/>
        <end position="22"/>
    </location>
</feature>
<evidence type="ECO:0008006" key="4">
    <source>
        <dbReference type="Google" id="ProtNLM"/>
    </source>
</evidence>
<evidence type="ECO:0000256" key="1">
    <source>
        <dbReference type="SAM" id="SignalP"/>
    </source>
</evidence>
<organism evidence="2 3">
    <name type="scientific">Devosia algicola</name>
    <dbReference type="NCBI Taxonomy" id="3026418"/>
    <lineage>
        <taxon>Bacteria</taxon>
        <taxon>Pseudomonadati</taxon>
        <taxon>Pseudomonadota</taxon>
        <taxon>Alphaproteobacteria</taxon>
        <taxon>Hyphomicrobiales</taxon>
        <taxon>Devosiaceae</taxon>
        <taxon>Devosia</taxon>
    </lineage>
</organism>
<evidence type="ECO:0000313" key="2">
    <source>
        <dbReference type="EMBL" id="WDR02977.1"/>
    </source>
</evidence>
<dbReference type="Proteomes" id="UP001220530">
    <property type="component" value="Chromosome"/>
</dbReference>
<reference evidence="2 3" key="1">
    <citation type="submission" date="2023-02" db="EMBL/GenBank/DDBJ databases">
        <title>Devosia algicola sp. nov., isolated from the phycosphere of marine algae.</title>
        <authorList>
            <person name="Kim J.M."/>
            <person name="Lee J.K."/>
            <person name="Choi B.J."/>
            <person name="Bayburt H."/>
            <person name="Jeon C.O."/>
        </authorList>
    </citation>
    <scope>NUCLEOTIDE SEQUENCE [LARGE SCALE GENOMIC DNA]</scope>
    <source>
        <strain evidence="2 3">G20-9</strain>
    </source>
</reference>
<sequence length="505" mass="51744">MKLKSLILGSVAAVGLSTAGYAADLGVLTSLDVCDALGLSGLTISSETNCLQISGGVSYEFNWGNYKGKYIVTNTAADDFDNNNNQGPDASDVSAAAAATMGSYVDPTTGVATPYAFGAVLPAGATIVVPAKAAVPAGLDNDWESQLEAWLKFVGTADSDFGAAKAVIKLKSVTETRIQNEMEISSDDDTGAGATALNGNINTDKGLWKVDEAYVQVGDSTVIMAGKKSSIANFGDDEPFNFLGLFNSSEADTGVMFNKDKPKEGEISIQIVSDVGNGVKVGLGLENLDDGTAANAGTIVGVVSYAGENLSAHLTALAGGVLDGNIEDYAMHAGITGTFDAFKVRGAFAANHNNAANLTYWNGLLSAQGTFDMFTIALSGEFAGATARNTDYGIGGSVGATVTDGVKINLGGRYYNSNNGAGFDGYQVAAQLVAAVTETLTATGEIGVYGTNNPVPNPGNTSQTDFYGSAQLAWAPGGGFTSSLKGEAHQNGAYKVTFKAAKSFE</sequence>